<dbReference type="AlphaFoldDB" id="A0A133KKI2"/>
<comment type="caution">
    <text evidence="2">The sequence shown here is derived from an EMBL/GenBank/DDBJ whole genome shotgun (WGS) entry which is preliminary data.</text>
</comment>
<feature type="region of interest" description="Disordered" evidence="1">
    <location>
        <begin position="1"/>
        <end position="44"/>
    </location>
</feature>
<sequence>MGNAQSAGTVVRLGREWSEGSSALTSRRGGLARRTSMEGVGAPH</sequence>
<dbReference type="Proteomes" id="UP000070092">
    <property type="component" value="Unassembled WGS sequence"/>
</dbReference>
<dbReference type="PATRIC" id="fig|1681.53.peg.2001"/>
<dbReference type="EMBL" id="LRPO01000056">
    <property type="protein sequence ID" value="KWZ80000.1"/>
    <property type="molecule type" value="Genomic_DNA"/>
</dbReference>
<accession>A0A133KKI2</accession>
<proteinExistence type="predicted"/>
<organism evidence="2 3">
    <name type="scientific">Bifidobacterium bifidum</name>
    <dbReference type="NCBI Taxonomy" id="1681"/>
    <lineage>
        <taxon>Bacteria</taxon>
        <taxon>Bacillati</taxon>
        <taxon>Actinomycetota</taxon>
        <taxon>Actinomycetes</taxon>
        <taxon>Bifidobacteriales</taxon>
        <taxon>Bifidobacteriaceae</taxon>
        <taxon>Bifidobacterium</taxon>
    </lineage>
</organism>
<evidence type="ECO:0000256" key="1">
    <source>
        <dbReference type="SAM" id="MobiDB-lite"/>
    </source>
</evidence>
<gene>
    <name evidence="2" type="ORF">HMPREF3196_02059</name>
</gene>
<protein>
    <submittedName>
        <fullName evidence="2">Uncharacterized protein</fullName>
    </submittedName>
</protein>
<evidence type="ECO:0000313" key="2">
    <source>
        <dbReference type="EMBL" id="KWZ80000.1"/>
    </source>
</evidence>
<reference evidence="2 3" key="1">
    <citation type="submission" date="2016-01" db="EMBL/GenBank/DDBJ databases">
        <authorList>
            <person name="Oliw E.H."/>
        </authorList>
    </citation>
    <scope>NUCLEOTIDE SEQUENCE [LARGE SCALE GENOMIC DNA]</scope>
    <source>
        <strain evidence="2 3">MJR8628B</strain>
    </source>
</reference>
<name>A0A133KKI2_BIFBI</name>
<evidence type="ECO:0000313" key="3">
    <source>
        <dbReference type="Proteomes" id="UP000070092"/>
    </source>
</evidence>